<evidence type="ECO:0000256" key="1">
    <source>
        <dbReference type="ARBA" id="ARBA00004141"/>
    </source>
</evidence>
<feature type="transmembrane region" description="Helical" evidence="8">
    <location>
        <begin position="412"/>
        <end position="430"/>
    </location>
</feature>
<feature type="transmembrane region" description="Helical" evidence="8">
    <location>
        <begin position="47"/>
        <end position="67"/>
    </location>
</feature>
<evidence type="ECO:0000256" key="4">
    <source>
        <dbReference type="ARBA" id="ARBA00022692"/>
    </source>
</evidence>
<keyword evidence="3" id="KW-0813">Transport</keyword>
<dbReference type="GO" id="GO:0000329">
    <property type="term" value="C:fungal-type vacuole membrane"/>
    <property type="evidence" value="ECO:0007669"/>
    <property type="project" value="TreeGrafter"/>
</dbReference>
<feature type="transmembrane region" description="Helical" evidence="8">
    <location>
        <begin position="105"/>
        <end position="131"/>
    </location>
</feature>
<evidence type="ECO:0000256" key="2">
    <source>
        <dbReference type="ARBA" id="ARBA00008807"/>
    </source>
</evidence>
<keyword evidence="4 8" id="KW-0812">Transmembrane</keyword>
<evidence type="ECO:0000256" key="3">
    <source>
        <dbReference type="ARBA" id="ARBA00022448"/>
    </source>
</evidence>
<keyword evidence="5 8" id="KW-1133">Transmembrane helix</keyword>
<feature type="transmembrane region" description="Helical" evidence="8">
    <location>
        <begin position="143"/>
        <end position="164"/>
    </location>
</feature>
<feature type="transmembrane region" description="Helical" evidence="8">
    <location>
        <begin position="502"/>
        <end position="522"/>
    </location>
</feature>
<feature type="compositionally biased region" description="Basic and acidic residues" evidence="7">
    <location>
        <begin position="1"/>
        <end position="38"/>
    </location>
</feature>
<dbReference type="NCBIfam" id="TIGR00728">
    <property type="entry name" value="OPT_sfam"/>
    <property type="match status" value="1"/>
</dbReference>
<protein>
    <submittedName>
        <fullName evidence="9">Putative OPT superfamily oligopeptide transporter</fullName>
    </submittedName>
</protein>
<dbReference type="EMBL" id="DF977542">
    <property type="protein sequence ID" value="GAP92893.1"/>
    <property type="molecule type" value="Genomic_DNA"/>
</dbReference>
<dbReference type="STRING" id="77044.A0A1W2TW91"/>
<proteinExistence type="inferred from homology"/>
<dbReference type="Proteomes" id="UP000054516">
    <property type="component" value="Unassembled WGS sequence"/>
</dbReference>
<feature type="transmembrane region" description="Helical" evidence="8">
    <location>
        <begin position="557"/>
        <end position="575"/>
    </location>
</feature>
<dbReference type="PANTHER" id="PTHR31645">
    <property type="entry name" value="OLIGOPEPTIDE TRANSPORTER YGL114W-RELATED"/>
    <property type="match status" value="1"/>
</dbReference>
<feature type="transmembrane region" description="Helical" evidence="8">
    <location>
        <begin position="386"/>
        <end position="406"/>
    </location>
</feature>
<organism evidence="9">
    <name type="scientific">Rosellinia necatrix</name>
    <name type="common">White root-rot fungus</name>
    <dbReference type="NCBI Taxonomy" id="77044"/>
    <lineage>
        <taxon>Eukaryota</taxon>
        <taxon>Fungi</taxon>
        <taxon>Dikarya</taxon>
        <taxon>Ascomycota</taxon>
        <taxon>Pezizomycotina</taxon>
        <taxon>Sordariomycetes</taxon>
        <taxon>Xylariomycetidae</taxon>
        <taxon>Xylariales</taxon>
        <taxon>Xylariaceae</taxon>
        <taxon>Rosellinia</taxon>
    </lineage>
</organism>
<dbReference type="InterPro" id="IPR004813">
    <property type="entry name" value="OPT"/>
</dbReference>
<comment type="subcellular location">
    <subcellularLocation>
        <location evidence="1">Membrane</location>
        <topology evidence="1">Multi-pass membrane protein</topology>
    </subcellularLocation>
</comment>
<feature type="transmembrane region" description="Helical" evidence="8">
    <location>
        <begin position="292"/>
        <end position="312"/>
    </location>
</feature>
<sequence>MADEHDLLDGDSESRPLLRGGDGDDVRGDEQREEEEGRPQVTPRTSIPSLAIGTAFGVLVCLSNIHFGLQTGYVNIMQIQTAFGGFAALRLVGRYTRAAYGTSESILAQTVASAAGAMPAGAGLIGVVPALEYLVPEPVRPSAARLCAWSAGVSAFGLVLAYLLRERVILRENLRFPTGTASALMLGVLHGSSRGDARAAAREGAEPLLVVVDDDDDDDDDDGGAGDEPRWRSSFAILTRALGASAIYTLFAYFFPVLQSIPVFGPAASSRWLWSLNASPGYVGQGVIAGPVVLLNMLAGAVVGWGVFSPLAKHLGWAPGPVGDWDTGARGWIIWMSLSAMLADALVDLGFFAVRGARPLFADYRRKPTGRGVSAKSDLASRLWSWPWLGFAVSILVCLVSVKIAFGDNISLGIASTAVIISLPLCIMGIKAVGTTDFSPASGIAKICQILVGLALRDGTPHAIAANLIAGGITEAGIVQAGFMMQTFKAAHILGACPVHQLLGMVFGSAVGGLVAVGLYRLHTSVYEIPGPVFQVPSAFVWRAGAKLAVGQDLPEMVPQVCLATGIIFAIIALTRTCYSHRAWSVYLPMGVPFSVGMYLTPSFTLARAVGAVGAYYWVHIMKRSNTSLLVFASGLILGEGLASIVSLVFEALHVPHL</sequence>
<comment type="similarity">
    <text evidence="2">Belongs to the oligopeptide OPT transporter family.</text>
</comment>
<dbReference type="OrthoDB" id="627262at2759"/>
<feature type="transmembrane region" description="Helical" evidence="8">
    <location>
        <begin position="631"/>
        <end position="653"/>
    </location>
</feature>
<gene>
    <name evidence="9" type="ORF">SAMD00023353_9700040</name>
</gene>
<name>A0A1W2TW91_ROSNE</name>
<keyword evidence="6 8" id="KW-0472">Membrane</keyword>
<feature type="region of interest" description="Disordered" evidence="7">
    <location>
        <begin position="1"/>
        <end position="45"/>
    </location>
</feature>
<dbReference type="InterPro" id="IPR045035">
    <property type="entry name" value="YSL-like"/>
</dbReference>
<evidence type="ECO:0000256" key="7">
    <source>
        <dbReference type="SAM" id="MobiDB-lite"/>
    </source>
</evidence>
<feature type="transmembrane region" description="Helical" evidence="8">
    <location>
        <begin position="332"/>
        <end position="357"/>
    </location>
</feature>
<evidence type="ECO:0000313" key="9">
    <source>
        <dbReference type="EMBL" id="GAP92893.1"/>
    </source>
</evidence>
<dbReference type="AlphaFoldDB" id="A0A1W2TW91"/>
<evidence type="ECO:0000256" key="6">
    <source>
        <dbReference type="ARBA" id="ARBA00023136"/>
    </source>
</evidence>
<dbReference type="Pfam" id="PF03169">
    <property type="entry name" value="OPT"/>
    <property type="match status" value="1"/>
</dbReference>
<accession>A0A1W2TW91</accession>
<dbReference type="PANTHER" id="PTHR31645:SF0">
    <property type="entry name" value="OLIGOPEPTIDE TRANSPORTER YGL114W-RELATED"/>
    <property type="match status" value="1"/>
</dbReference>
<dbReference type="GO" id="GO:0035673">
    <property type="term" value="F:oligopeptide transmembrane transporter activity"/>
    <property type="evidence" value="ECO:0007669"/>
    <property type="project" value="InterPro"/>
</dbReference>
<keyword evidence="10" id="KW-1185">Reference proteome</keyword>
<evidence type="ECO:0000313" key="10">
    <source>
        <dbReference type="Proteomes" id="UP000054516"/>
    </source>
</evidence>
<evidence type="ECO:0000256" key="8">
    <source>
        <dbReference type="SAM" id="Phobius"/>
    </source>
</evidence>
<reference evidence="9" key="1">
    <citation type="submission" date="2016-03" db="EMBL/GenBank/DDBJ databases">
        <title>Draft genome sequence of Rosellinia necatrix.</title>
        <authorList>
            <person name="Kanematsu S."/>
        </authorList>
    </citation>
    <scope>NUCLEOTIDE SEQUENCE [LARGE SCALE GENOMIC DNA]</scope>
    <source>
        <strain evidence="9">W97</strain>
    </source>
</reference>
<feature type="transmembrane region" description="Helical" evidence="8">
    <location>
        <begin position="596"/>
        <end position="619"/>
    </location>
</feature>
<evidence type="ECO:0000256" key="5">
    <source>
        <dbReference type="ARBA" id="ARBA00022989"/>
    </source>
</evidence>